<proteinExistence type="predicted"/>
<reference evidence="1 2" key="1">
    <citation type="journal article" date="2005" name="Int. J. Syst. Evol. Microbiol.">
        <title>Bacillus litoralis sp. nov., isolated from a tidal flat of the Yellow Sea in Korea.</title>
        <authorList>
            <person name="Yoon J.H."/>
            <person name="Oh T.K."/>
        </authorList>
    </citation>
    <scope>NUCLEOTIDE SEQUENCE [LARGE SCALE GENOMIC DNA]</scope>
    <source>
        <strain evidence="1 2">SW-211</strain>
    </source>
</reference>
<dbReference type="RefSeq" id="WP_146950763.1">
    <property type="nucleotide sequence ID" value="NZ_VOQF01000024.1"/>
</dbReference>
<keyword evidence="2" id="KW-1185">Reference proteome</keyword>
<gene>
    <name evidence="1" type="ORF">FS935_21985</name>
</gene>
<comment type="caution">
    <text evidence="1">The sequence shown here is derived from an EMBL/GenBank/DDBJ whole genome shotgun (WGS) entry which is preliminary data.</text>
</comment>
<organism evidence="1 2">
    <name type="scientific">Metabacillus litoralis</name>
    <dbReference type="NCBI Taxonomy" id="152268"/>
    <lineage>
        <taxon>Bacteria</taxon>
        <taxon>Bacillati</taxon>
        <taxon>Bacillota</taxon>
        <taxon>Bacilli</taxon>
        <taxon>Bacillales</taxon>
        <taxon>Bacillaceae</taxon>
        <taxon>Metabacillus</taxon>
    </lineage>
</organism>
<dbReference type="OrthoDB" id="9820239at2"/>
<protein>
    <submittedName>
        <fullName evidence="1">Uncharacterized protein</fullName>
    </submittedName>
</protein>
<name>A0A5C6VD78_9BACI</name>
<dbReference type="Proteomes" id="UP000321363">
    <property type="component" value="Unassembled WGS sequence"/>
</dbReference>
<sequence>MSNFKKSKRIIFILLAAILSLTYIIPNDTAFAKDRENMSAFDQTMLAQVEKLVEVSNEKEKGKWLKKAKKEFRKNLEINSKSTELDFKQAKVYSYTDNDYITVSIPVISSKHYGKVSNVNINFSDFHTVDSYSELLVQKSEVGTFQTVFYIDGVEKYNDISDEPFYTAEEYKEKKENVITPLGLDFNGTIQCLALPSIVGWQLGNICAVACATAVLCIPCLAVATGFGVGGVATCVYENWD</sequence>
<dbReference type="AlphaFoldDB" id="A0A5C6VD78"/>
<evidence type="ECO:0000313" key="1">
    <source>
        <dbReference type="EMBL" id="TXC81575.1"/>
    </source>
</evidence>
<evidence type="ECO:0000313" key="2">
    <source>
        <dbReference type="Proteomes" id="UP000321363"/>
    </source>
</evidence>
<dbReference type="EMBL" id="VOQF01000024">
    <property type="protein sequence ID" value="TXC81575.1"/>
    <property type="molecule type" value="Genomic_DNA"/>
</dbReference>
<accession>A0A5C6VD78</accession>